<evidence type="ECO:0000313" key="2">
    <source>
        <dbReference type="Proteomes" id="UP001196413"/>
    </source>
</evidence>
<keyword evidence="2" id="KW-1185">Reference proteome</keyword>
<name>A0AAD5WEI8_PARTN</name>
<dbReference type="Proteomes" id="UP001196413">
    <property type="component" value="Unassembled WGS sequence"/>
</dbReference>
<accession>A0AAD5WEI8</accession>
<sequence>MRMKPIGPPQQFFHQLNRRRSCWPDWSSGDGFHRRRKSGILFSVKANRSCAHFRESTRRVTSRSHRKTWSLELMQSTHVRAGKFALPN</sequence>
<proteinExistence type="predicted"/>
<gene>
    <name evidence="1" type="ORF">KIN20_028270</name>
</gene>
<comment type="caution">
    <text evidence="1">The sequence shown here is derived from an EMBL/GenBank/DDBJ whole genome shotgun (WGS) entry which is preliminary data.</text>
</comment>
<dbReference type="EMBL" id="JAHQIW010005872">
    <property type="protein sequence ID" value="KAJ1367370.1"/>
    <property type="molecule type" value="Genomic_DNA"/>
</dbReference>
<organism evidence="1 2">
    <name type="scientific">Parelaphostrongylus tenuis</name>
    <name type="common">Meningeal worm</name>
    <dbReference type="NCBI Taxonomy" id="148309"/>
    <lineage>
        <taxon>Eukaryota</taxon>
        <taxon>Metazoa</taxon>
        <taxon>Ecdysozoa</taxon>
        <taxon>Nematoda</taxon>
        <taxon>Chromadorea</taxon>
        <taxon>Rhabditida</taxon>
        <taxon>Rhabditina</taxon>
        <taxon>Rhabditomorpha</taxon>
        <taxon>Strongyloidea</taxon>
        <taxon>Metastrongylidae</taxon>
        <taxon>Parelaphostrongylus</taxon>
    </lineage>
</organism>
<dbReference type="AlphaFoldDB" id="A0AAD5WEI8"/>
<reference evidence="1" key="1">
    <citation type="submission" date="2021-06" db="EMBL/GenBank/DDBJ databases">
        <title>Parelaphostrongylus tenuis whole genome reference sequence.</title>
        <authorList>
            <person name="Garwood T.J."/>
            <person name="Larsen P.A."/>
            <person name="Fountain-Jones N.M."/>
            <person name="Garbe J.R."/>
            <person name="Macchietto M.G."/>
            <person name="Kania S.A."/>
            <person name="Gerhold R.W."/>
            <person name="Richards J.E."/>
            <person name="Wolf T.M."/>
        </authorList>
    </citation>
    <scope>NUCLEOTIDE SEQUENCE</scope>
    <source>
        <strain evidence="1">MNPRO001-30</strain>
        <tissue evidence="1">Meninges</tissue>
    </source>
</reference>
<protein>
    <submittedName>
        <fullName evidence="1">Uncharacterized protein</fullName>
    </submittedName>
</protein>
<evidence type="ECO:0000313" key="1">
    <source>
        <dbReference type="EMBL" id="KAJ1367370.1"/>
    </source>
</evidence>